<reference evidence="1" key="2">
    <citation type="submission" date="2015-06" db="UniProtKB">
        <authorList>
            <consortium name="EnsemblPlants"/>
        </authorList>
    </citation>
    <scope>IDENTIFICATION</scope>
    <source>
        <strain evidence="1">cv. Heinz 1706</strain>
    </source>
</reference>
<dbReference type="HOGENOM" id="CLU_2946115_0_0_1"/>
<dbReference type="Gramene" id="Solyc01g016890.1.1">
    <property type="protein sequence ID" value="Solyc01g016890.1.1"/>
    <property type="gene ID" value="Solyc01g016890.1"/>
</dbReference>
<evidence type="ECO:0000313" key="2">
    <source>
        <dbReference type="Proteomes" id="UP000004994"/>
    </source>
</evidence>
<dbReference type="InParanoid" id="K4AUM0"/>
<protein>
    <submittedName>
        <fullName evidence="1">Uncharacterized protein</fullName>
    </submittedName>
</protein>
<reference evidence="1" key="1">
    <citation type="journal article" date="2012" name="Nature">
        <title>The tomato genome sequence provides insights into fleshy fruit evolution.</title>
        <authorList>
            <consortium name="Tomato Genome Consortium"/>
        </authorList>
    </citation>
    <scope>NUCLEOTIDE SEQUENCE [LARGE SCALE GENOMIC DNA]</scope>
    <source>
        <strain evidence="1">cv. Heinz 1706</strain>
    </source>
</reference>
<organism evidence="1">
    <name type="scientific">Solanum lycopersicum</name>
    <name type="common">Tomato</name>
    <name type="synonym">Lycopersicon esculentum</name>
    <dbReference type="NCBI Taxonomy" id="4081"/>
    <lineage>
        <taxon>Eukaryota</taxon>
        <taxon>Viridiplantae</taxon>
        <taxon>Streptophyta</taxon>
        <taxon>Embryophyta</taxon>
        <taxon>Tracheophyta</taxon>
        <taxon>Spermatophyta</taxon>
        <taxon>Magnoliopsida</taxon>
        <taxon>eudicotyledons</taxon>
        <taxon>Gunneridae</taxon>
        <taxon>Pentapetalae</taxon>
        <taxon>asterids</taxon>
        <taxon>lamiids</taxon>
        <taxon>Solanales</taxon>
        <taxon>Solanaceae</taxon>
        <taxon>Solanoideae</taxon>
        <taxon>Solaneae</taxon>
        <taxon>Solanum</taxon>
        <taxon>Solanum subgen. Lycopersicon</taxon>
    </lineage>
</organism>
<dbReference type="PaxDb" id="4081-Solyc01g016890.1.1"/>
<accession>K4AUM0</accession>
<name>K4AUM0_SOLLC</name>
<dbReference type="AlphaFoldDB" id="K4AUM0"/>
<dbReference type="EnsemblPlants" id="Solyc01g016890.1.1">
    <property type="protein sequence ID" value="Solyc01g016890.1.1"/>
    <property type="gene ID" value="Solyc01g016890.1"/>
</dbReference>
<evidence type="ECO:0000313" key="1">
    <source>
        <dbReference type="EnsemblPlants" id="Solyc01g016890.1.1"/>
    </source>
</evidence>
<proteinExistence type="predicted"/>
<sequence>MCPIGASSWSEIKQQRLGHTWQLSRHIVSDTLAPTRINDKKKIAIPIYFPCNNNIMLMTS</sequence>
<keyword evidence="2" id="KW-1185">Reference proteome</keyword>
<dbReference type="Proteomes" id="UP000004994">
    <property type="component" value="Chromosome 1"/>
</dbReference>